<dbReference type="GO" id="GO:0020037">
    <property type="term" value="F:heme binding"/>
    <property type="evidence" value="ECO:0007669"/>
    <property type="project" value="InterPro"/>
</dbReference>
<feature type="transmembrane region" description="Helical" evidence="10">
    <location>
        <begin position="288"/>
        <end position="311"/>
    </location>
</feature>
<dbReference type="GO" id="GO:0016705">
    <property type="term" value="F:oxidoreductase activity, acting on paired donors, with incorporation or reduction of molecular oxygen"/>
    <property type="evidence" value="ECO:0007669"/>
    <property type="project" value="InterPro"/>
</dbReference>
<keyword evidence="4 8" id="KW-0479">Metal-binding</keyword>
<keyword evidence="5 9" id="KW-0560">Oxidoreductase</keyword>
<keyword evidence="12" id="KW-1185">Reference proteome</keyword>
<comment type="cofactor">
    <cofactor evidence="1 8">
        <name>heme</name>
        <dbReference type="ChEBI" id="CHEBI:30413"/>
    </cofactor>
</comment>
<feature type="transmembrane region" description="Helical" evidence="10">
    <location>
        <begin position="6"/>
        <end position="23"/>
    </location>
</feature>
<dbReference type="InterPro" id="IPR017972">
    <property type="entry name" value="Cyt_P450_CS"/>
</dbReference>
<dbReference type="PANTHER" id="PTHR24286">
    <property type="entry name" value="CYTOCHROME P450 26"/>
    <property type="match status" value="1"/>
</dbReference>
<evidence type="ECO:0000256" key="8">
    <source>
        <dbReference type="PIRSR" id="PIRSR602401-1"/>
    </source>
</evidence>
<keyword evidence="10" id="KW-1133">Transmembrane helix</keyword>
<accession>A0A7J7LMU6</accession>
<evidence type="ECO:0000256" key="6">
    <source>
        <dbReference type="ARBA" id="ARBA00023004"/>
    </source>
</evidence>
<dbReference type="Proteomes" id="UP000541444">
    <property type="component" value="Unassembled WGS sequence"/>
</dbReference>
<dbReference type="PRINTS" id="PR00463">
    <property type="entry name" value="EP450I"/>
</dbReference>
<organism evidence="11 12">
    <name type="scientific">Kingdonia uniflora</name>
    <dbReference type="NCBI Taxonomy" id="39325"/>
    <lineage>
        <taxon>Eukaryota</taxon>
        <taxon>Viridiplantae</taxon>
        <taxon>Streptophyta</taxon>
        <taxon>Embryophyta</taxon>
        <taxon>Tracheophyta</taxon>
        <taxon>Spermatophyta</taxon>
        <taxon>Magnoliopsida</taxon>
        <taxon>Ranunculales</taxon>
        <taxon>Circaeasteraceae</taxon>
        <taxon>Kingdonia</taxon>
    </lineage>
</organism>
<dbReference type="Pfam" id="PF00067">
    <property type="entry name" value="p450"/>
    <property type="match status" value="1"/>
</dbReference>
<evidence type="ECO:0000256" key="3">
    <source>
        <dbReference type="ARBA" id="ARBA00022617"/>
    </source>
</evidence>
<keyword evidence="3 8" id="KW-0349">Heme</keyword>
<dbReference type="GO" id="GO:0044550">
    <property type="term" value="P:secondary metabolite biosynthetic process"/>
    <property type="evidence" value="ECO:0007669"/>
    <property type="project" value="UniProtKB-ARBA"/>
</dbReference>
<evidence type="ECO:0000256" key="10">
    <source>
        <dbReference type="SAM" id="Phobius"/>
    </source>
</evidence>
<dbReference type="GO" id="GO:0005506">
    <property type="term" value="F:iron ion binding"/>
    <property type="evidence" value="ECO:0007669"/>
    <property type="project" value="InterPro"/>
</dbReference>
<gene>
    <name evidence="11" type="ORF">GIB67_009831</name>
</gene>
<dbReference type="CDD" id="cd11043">
    <property type="entry name" value="CYP90-like"/>
    <property type="match status" value="1"/>
</dbReference>
<evidence type="ECO:0000256" key="2">
    <source>
        <dbReference type="ARBA" id="ARBA00010617"/>
    </source>
</evidence>
<evidence type="ECO:0008006" key="13">
    <source>
        <dbReference type="Google" id="ProtNLM"/>
    </source>
</evidence>
<evidence type="ECO:0000256" key="9">
    <source>
        <dbReference type="RuleBase" id="RU000461"/>
    </source>
</evidence>
<comment type="similarity">
    <text evidence="2 9">Belongs to the cytochrome P450 family.</text>
</comment>
<reference evidence="11 12" key="1">
    <citation type="journal article" date="2020" name="IScience">
        <title>Genome Sequencing of the Endangered Kingdonia uniflora (Circaeasteraceae, Ranunculales) Reveals Potential Mechanisms of Evolutionary Specialization.</title>
        <authorList>
            <person name="Sun Y."/>
            <person name="Deng T."/>
            <person name="Zhang A."/>
            <person name="Moore M.J."/>
            <person name="Landis J.B."/>
            <person name="Lin N."/>
            <person name="Zhang H."/>
            <person name="Zhang X."/>
            <person name="Huang J."/>
            <person name="Zhang X."/>
            <person name="Sun H."/>
            <person name="Wang H."/>
        </authorList>
    </citation>
    <scope>NUCLEOTIDE SEQUENCE [LARGE SCALE GENOMIC DNA]</scope>
    <source>
        <strain evidence="11">TB1705</strain>
        <tissue evidence="11">Leaf</tissue>
    </source>
</reference>
<name>A0A7J7LMU6_9MAGN</name>
<keyword evidence="10" id="KW-0472">Membrane</keyword>
<dbReference type="PRINTS" id="PR00385">
    <property type="entry name" value="P450"/>
</dbReference>
<keyword evidence="7 9" id="KW-0503">Monooxygenase</keyword>
<evidence type="ECO:0000256" key="1">
    <source>
        <dbReference type="ARBA" id="ARBA00001971"/>
    </source>
</evidence>
<comment type="caution">
    <text evidence="11">The sequence shown here is derived from an EMBL/GenBank/DDBJ whole genome shotgun (WGS) entry which is preliminary data.</text>
</comment>
<dbReference type="SUPFAM" id="SSF48264">
    <property type="entry name" value="Cytochrome P450"/>
    <property type="match status" value="1"/>
</dbReference>
<dbReference type="FunFam" id="1.10.630.10:FF:000022">
    <property type="entry name" value="Taxadiene 5-alpha hydroxylase"/>
    <property type="match status" value="1"/>
</dbReference>
<proteinExistence type="inferred from homology"/>
<dbReference type="AlphaFoldDB" id="A0A7J7LMU6"/>
<dbReference type="InterPro" id="IPR001128">
    <property type="entry name" value="Cyt_P450"/>
</dbReference>
<sequence length="479" mass="54502">MELFFLYMLLLLVVYIFLFRKFFVYKQKSQDASNGTHLPPGKMGWPIFGETFEFVEAQRMGLLDKFIYDRKRSSSSDIFKTSLHGEPTAIFCGAAGNKFLFSTENDLVTAWWPTSVTKLFPSSLQASNIKDERIKLRKMLPGFLKAEALQRNVSVMDLMAKQHLETIWDTVKEVNVFPFAKNLTFSLSCQLFLSITDPAQVAKLFGLCSVVSAGIMAIPINLPGMAFYRAIKASNLIRKELYPIIKQRKIDIAENKMSSPTHDMLSYMLLTSDDNGKFMNDLMISDRILTMILGGNITTSIVTTFILKYLAELPSIYSEVLREQTDIANSKTPGELLSWEDIRKMKYSWNVACEVMRLHSPIQGSFKEAATDFTYSGFSIPKGWKLYWSASATHMNPNYFPDPENFDPSRFEGSGPAAFTYIPFGGGSRMCPGNEFARANILTFMHNVVMKYKWEKVSTINNHKPAPRGLDVRLRIHKY</sequence>
<evidence type="ECO:0000313" key="11">
    <source>
        <dbReference type="EMBL" id="KAF6143850.1"/>
    </source>
</evidence>
<dbReference type="GO" id="GO:0004497">
    <property type="term" value="F:monooxygenase activity"/>
    <property type="evidence" value="ECO:0007669"/>
    <property type="project" value="UniProtKB-KW"/>
</dbReference>
<feature type="binding site" description="axial binding residue" evidence="8">
    <location>
        <position position="431"/>
    </location>
    <ligand>
        <name>heme</name>
        <dbReference type="ChEBI" id="CHEBI:30413"/>
    </ligand>
    <ligandPart>
        <name>Fe</name>
        <dbReference type="ChEBI" id="CHEBI:18248"/>
    </ligandPart>
</feature>
<dbReference type="EMBL" id="JACGCM010002165">
    <property type="protein sequence ID" value="KAF6143850.1"/>
    <property type="molecule type" value="Genomic_DNA"/>
</dbReference>
<dbReference type="InterPro" id="IPR036396">
    <property type="entry name" value="Cyt_P450_sf"/>
</dbReference>
<keyword evidence="6 8" id="KW-0408">Iron</keyword>
<evidence type="ECO:0000256" key="7">
    <source>
        <dbReference type="ARBA" id="ARBA00023033"/>
    </source>
</evidence>
<dbReference type="GO" id="GO:0016125">
    <property type="term" value="P:sterol metabolic process"/>
    <property type="evidence" value="ECO:0007669"/>
    <property type="project" value="TreeGrafter"/>
</dbReference>
<evidence type="ECO:0000256" key="4">
    <source>
        <dbReference type="ARBA" id="ARBA00022723"/>
    </source>
</evidence>
<dbReference type="InterPro" id="IPR002401">
    <property type="entry name" value="Cyt_P450_E_grp-I"/>
</dbReference>
<dbReference type="PANTHER" id="PTHR24286:SF384">
    <property type="entry name" value="P450, PUTATIVE (EUROFUNG)-RELATED"/>
    <property type="match status" value="1"/>
</dbReference>
<dbReference type="Gene3D" id="1.10.630.10">
    <property type="entry name" value="Cytochrome P450"/>
    <property type="match status" value="1"/>
</dbReference>
<dbReference type="PROSITE" id="PS00086">
    <property type="entry name" value="CYTOCHROME_P450"/>
    <property type="match status" value="1"/>
</dbReference>
<protein>
    <recommendedName>
        <fullName evidence="13">Cytochrome P450</fullName>
    </recommendedName>
</protein>
<keyword evidence="10" id="KW-0812">Transmembrane</keyword>
<dbReference type="OrthoDB" id="1372046at2759"/>
<evidence type="ECO:0000256" key="5">
    <source>
        <dbReference type="ARBA" id="ARBA00023002"/>
    </source>
</evidence>
<evidence type="ECO:0000313" key="12">
    <source>
        <dbReference type="Proteomes" id="UP000541444"/>
    </source>
</evidence>